<reference evidence="2 3" key="1">
    <citation type="journal article" date="2019" name="PLoS ONE">
        <title>Comparative genome analysis indicates high evolutionary potential of pathogenicity genes in Colletotrichum tanaceti.</title>
        <authorList>
            <person name="Lelwala R.V."/>
            <person name="Korhonen P.K."/>
            <person name="Young N.D."/>
            <person name="Scott J.B."/>
            <person name="Ades P.A."/>
            <person name="Gasser R.B."/>
            <person name="Taylor P.W.J."/>
        </authorList>
    </citation>
    <scope>NUCLEOTIDE SEQUENCE [LARGE SCALE GENOMIC DNA]</scope>
    <source>
        <strain evidence="2">BRIP57314</strain>
    </source>
</reference>
<dbReference type="Proteomes" id="UP000310108">
    <property type="component" value="Unassembled WGS sequence"/>
</dbReference>
<organism evidence="2 3">
    <name type="scientific">Colletotrichum tanaceti</name>
    <dbReference type="NCBI Taxonomy" id="1306861"/>
    <lineage>
        <taxon>Eukaryota</taxon>
        <taxon>Fungi</taxon>
        <taxon>Dikarya</taxon>
        <taxon>Ascomycota</taxon>
        <taxon>Pezizomycotina</taxon>
        <taxon>Sordariomycetes</taxon>
        <taxon>Hypocreomycetidae</taxon>
        <taxon>Glomerellales</taxon>
        <taxon>Glomerellaceae</taxon>
        <taxon>Colletotrichum</taxon>
        <taxon>Colletotrichum destructivum species complex</taxon>
    </lineage>
</organism>
<gene>
    <name evidence="2" type="ORF">CTA1_1832</name>
</gene>
<accession>A0A4U6X347</accession>
<feature type="compositionally biased region" description="Basic and acidic residues" evidence="1">
    <location>
        <begin position="29"/>
        <end position="39"/>
    </location>
</feature>
<evidence type="ECO:0000313" key="2">
    <source>
        <dbReference type="EMBL" id="TKW49792.1"/>
    </source>
</evidence>
<keyword evidence="3" id="KW-1185">Reference proteome</keyword>
<name>A0A4U6X347_9PEZI</name>
<proteinExistence type="predicted"/>
<feature type="region of interest" description="Disordered" evidence="1">
    <location>
        <begin position="1"/>
        <end position="53"/>
    </location>
</feature>
<sequence>MDWQWTVSDEENIREATDDETPVDDPMDIDPKTDLKTDEGYEGSKMTQERSAPEHMTQIVAFLEVGTLELGIHIN</sequence>
<dbReference type="AlphaFoldDB" id="A0A4U6X347"/>
<evidence type="ECO:0000256" key="1">
    <source>
        <dbReference type="SAM" id="MobiDB-lite"/>
    </source>
</evidence>
<dbReference type="EMBL" id="PJEX01000482">
    <property type="protein sequence ID" value="TKW49792.1"/>
    <property type="molecule type" value="Genomic_DNA"/>
</dbReference>
<evidence type="ECO:0000313" key="3">
    <source>
        <dbReference type="Proteomes" id="UP000310108"/>
    </source>
</evidence>
<feature type="compositionally biased region" description="Acidic residues" evidence="1">
    <location>
        <begin position="17"/>
        <end position="28"/>
    </location>
</feature>
<protein>
    <submittedName>
        <fullName evidence="2">Uncharacterized protein</fullName>
    </submittedName>
</protein>
<comment type="caution">
    <text evidence="2">The sequence shown here is derived from an EMBL/GenBank/DDBJ whole genome shotgun (WGS) entry which is preliminary data.</text>
</comment>